<comment type="caution">
    <text evidence="5">The sequence shown here is derived from an EMBL/GenBank/DDBJ whole genome shotgun (WGS) entry which is preliminary data.</text>
</comment>
<accession>A0AAW5UDT2</accession>
<keyword evidence="5" id="KW-0378">Hydrolase</keyword>
<protein>
    <submittedName>
        <fullName evidence="5">Restriction endonuclease subunit S</fullName>
        <ecNumber evidence="5">3.1.21.-</ecNumber>
    </submittedName>
</protein>
<keyword evidence="5" id="KW-0255">Endonuclease</keyword>
<dbReference type="RefSeq" id="WP_264948458.1">
    <property type="nucleotide sequence ID" value="NZ_JAPDVB010000001.1"/>
</dbReference>
<dbReference type="PANTHER" id="PTHR30408:SF12">
    <property type="entry name" value="TYPE I RESTRICTION ENZYME MJAVIII SPECIFICITY SUBUNIT"/>
    <property type="match status" value="1"/>
</dbReference>
<evidence type="ECO:0000256" key="3">
    <source>
        <dbReference type="ARBA" id="ARBA00023125"/>
    </source>
</evidence>
<keyword evidence="2" id="KW-0680">Restriction system</keyword>
<gene>
    <name evidence="5" type="ORF">ONT01_03960</name>
</gene>
<dbReference type="GO" id="GO:0003677">
    <property type="term" value="F:DNA binding"/>
    <property type="evidence" value="ECO:0007669"/>
    <property type="project" value="UniProtKB-KW"/>
</dbReference>
<dbReference type="PANTHER" id="PTHR30408">
    <property type="entry name" value="TYPE-1 RESTRICTION ENZYME ECOKI SPECIFICITY PROTEIN"/>
    <property type="match status" value="1"/>
</dbReference>
<dbReference type="GO" id="GO:0016787">
    <property type="term" value="F:hydrolase activity"/>
    <property type="evidence" value="ECO:0007669"/>
    <property type="project" value="UniProtKB-KW"/>
</dbReference>
<dbReference type="InterPro" id="IPR052021">
    <property type="entry name" value="Type-I_RS_S_subunit"/>
</dbReference>
<dbReference type="InterPro" id="IPR044946">
    <property type="entry name" value="Restrct_endonuc_typeI_TRD_sf"/>
</dbReference>
<dbReference type="EMBL" id="JAPDVD010000001">
    <property type="protein sequence ID" value="MCW4136942.1"/>
    <property type="molecule type" value="Genomic_DNA"/>
</dbReference>
<dbReference type="Gene3D" id="3.90.220.20">
    <property type="entry name" value="DNA methylase specificity domains"/>
    <property type="match status" value="2"/>
</dbReference>
<feature type="domain" description="Type I restriction modification DNA specificity" evidence="4">
    <location>
        <begin position="199"/>
        <end position="373"/>
    </location>
</feature>
<comment type="similarity">
    <text evidence="1">Belongs to the type-I restriction system S methylase family.</text>
</comment>
<proteinExistence type="inferred from homology"/>
<dbReference type="SUPFAM" id="SSF116734">
    <property type="entry name" value="DNA methylase specificity domain"/>
    <property type="match status" value="2"/>
</dbReference>
<reference evidence="5" key="1">
    <citation type="submission" date="2022-11" db="EMBL/GenBank/DDBJ databases">
        <title>Genomic repertoires linked with pathogenic potency of arthritogenic Prevotella copri isolated from the gut of rheumatoid arthritis patients.</title>
        <authorList>
            <person name="Nii T."/>
            <person name="Maeda Y."/>
            <person name="Motooka D."/>
            <person name="Naito M."/>
            <person name="Matsumoto Y."/>
            <person name="Ogawa T."/>
            <person name="Oguro-Igashira E."/>
            <person name="Kishikawa T."/>
            <person name="Yamashita M."/>
            <person name="Koizumi S."/>
            <person name="Kurakawa T."/>
            <person name="Okumura R."/>
            <person name="Kayama H."/>
            <person name="Murakami M."/>
            <person name="Sakaguchi T."/>
            <person name="Das B."/>
            <person name="Nakamura S."/>
            <person name="Okada Y."/>
            <person name="Kumanogoh A."/>
            <person name="Takeda K."/>
        </authorList>
    </citation>
    <scope>NUCLEOTIDE SEQUENCE</scope>
    <source>
        <strain evidence="5">H105_2-2</strain>
    </source>
</reference>
<dbReference type="GO" id="GO:0004519">
    <property type="term" value="F:endonuclease activity"/>
    <property type="evidence" value="ECO:0007669"/>
    <property type="project" value="UniProtKB-KW"/>
</dbReference>
<dbReference type="CDD" id="cd17287">
    <property type="entry name" value="RMtype1_S_EcoN10ORF171P_TRD2-CR2_like"/>
    <property type="match status" value="1"/>
</dbReference>
<evidence type="ECO:0000313" key="6">
    <source>
        <dbReference type="Proteomes" id="UP001208620"/>
    </source>
</evidence>
<name>A0AAW5UDT2_9BACT</name>
<dbReference type="EC" id="3.1.21.-" evidence="5"/>
<feature type="domain" description="Type I restriction modification DNA specificity" evidence="4">
    <location>
        <begin position="40"/>
        <end position="176"/>
    </location>
</feature>
<dbReference type="InterPro" id="IPR000055">
    <property type="entry name" value="Restrct_endonuc_typeI_TRD"/>
</dbReference>
<dbReference type="Pfam" id="PF01420">
    <property type="entry name" value="Methylase_S"/>
    <property type="match status" value="2"/>
</dbReference>
<sequence>MQDAGEGRGFGEGYGEEFGGDGMRKGWEYKSFETCINKLPKAKQVKTSEYSSGTKYPIISQEDKLISGYYDDESYVFHIDSPVVIFGDHTRVLKYIDFDFVVGADGVKIISPQKDLNAKFLLYYLQWYKIPNLGYSRHYKLLREIKIPLPPQSTQLAIVSELDKINELIRLKKEQLKDFDNLAQSLFYEMFGDPAENEKGWEVKKLGDISSIGTGSTPNRKNKDFYKNGTYPWVKSTEVCNLPIYSVEEYITEEALKNSNCTLYPPNTILMAMYGQGKTRGQIGLLKIEACTNQAVAAIMPTKEVVDEIFLSQHLMLMYEHIRNMARGGNQANLNLSIVKSIQIFLPPLSLQRLFAQRIEQIEREKSEVQKSIQDLETLLASRMQYWFE</sequence>
<organism evidence="5 6">
    <name type="scientific">Segatella copri</name>
    <dbReference type="NCBI Taxonomy" id="165179"/>
    <lineage>
        <taxon>Bacteria</taxon>
        <taxon>Pseudomonadati</taxon>
        <taxon>Bacteroidota</taxon>
        <taxon>Bacteroidia</taxon>
        <taxon>Bacteroidales</taxon>
        <taxon>Prevotellaceae</taxon>
        <taxon>Segatella</taxon>
    </lineage>
</organism>
<keyword evidence="5" id="KW-0540">Nuclease</keyword>
<evidence type="ECO:0000259" key="4">
    <source>
        <dbReference type="Pfam" id="PF01420"/>
    </source>
</evidence>
<evidence type="ECO:0000256" key="1">
    <source>
        <dbReference type="ARBA" id="ARBA00010923"/>
    </source>
</evidence>
<dbReference type="GO" id="GO:0009307">
    <property type="term" value="P:DNA restriction-modification system"/>
    <property type="evidence" value="ECO:0007669"/>
    <property type="project" value="UniProtKB-KW"/>
</dbReference>
<keyword evidence="3" id="KW-0238">DNA-binding</keyword>
<evidence type="ECO:0000256" key="2">
    <source>
        <dbReference type="ARBA" id="ARBA00022747"/>
    </source>
</evidence>
<evidence type="ECO:0000313" key="5">
    <source>
        <dbReference type="EMBL" id="MCW4136942.1"/>
    </source>
</evidence>
<dbReference type="Proteomes" id="UP001208620">
    <property type="component" value="Unassembled WGS sequence"/>
</dbReference>
<dbReference type="AlphaFoldDB" id="A0AAW5UDT2"/>